<proteinExistence type="predicted"/>
<sequence length="220" mass="22507">MLSSILFFVPLLSLAEVSATTLAPRSIHQLLSRQTTLDPSIIPAQCKAQCATVVSTVATCQPPAQPSCGCSIAEERGFVNCLNCLFGLGTPSQASIDSAQSSVDQYVQLCNRAGVPLPATTIRGGVTEITSTSGNTPTSVISLGRPPSATLGPTPITTRRQSTFTGLDPAETEAADDSAPTSNPGSPFGDEGKNGASRRALGREAAAAAVAATIALLVFF</sequence>
<keyword evidence="2" id="KW-0732">Signal</keyword>
<dbReference type="AlphaFoldDB" id="A0A8H5HJM3"/>
<accession>A0A8H5HJM3</accession>
<evidence type="ECO:0000313" key="4">
    <source>
        <dbReference type="Proteomes" id="UP000565441"/>
    </source>
</evidence>
<protein>
    <submittedName>
        <fullName evidence="3">Uncharacterized protein</fullName>
    </submittedName>
</protein>
<feature type="compositionally biased region" description="Polar residues" evidence="1">
    <location>
        <begin position="128"/>
        <end position="141"/>
    </location>
</feature>
<organism evidence="3 4">
    <name type="scientific">Tricholomella constricta</name>
    <dbReference type="NCBI Taxonomy" id="117010"/>
    <lineage>
        <taxon>Eukaryota</taxon>
        <taxon>Fungi</taxon>
        <taxon>Dikarya</taxon>
        <taxon>Basidiomycota</taxon>
        <taxon>Agaricomycotina</taxon>
        <taxon>Agaricomycetes</taxon>
        <taxon>Agaricomycetidae</taxon>
        <taxon>Agaricales</taxon>
        <taxon>Tricholomatineae</taxon>
        <taxon>Lyophyllaceae</taxon>
        <taxon>Tricholomella</taxon>
    </lineage>
</organism>
<feature type="compositionally biased region" description="Polar residues" evidence="1">
    <location>
        <begin position="155"/>
        <end position="165"/>
    </location>
</feature>
<evidence type="ECO:0000256" key="1">
    <source>
        <dbReference type="SAM" id="MobiDB-lite"/>
    </source>
</evidence>
<feature type="region of interest" description="Disordered" evidence="1">
    <location>
        <begin position="128"/>
        <end position="197"/>
    </location>
</feature>
<reference evidence="3 4" key="1">
    <citation type="journal article" date="2020" name="ISME J.">
        <title>Uncovering the hidden diversity of litter-decomposition mechanisms in mushroom-forming fungi.</title>
        <authorList>
            <person name="Floudas D."/>
            <person name="Bentzer J."/>
            <person name="Ahren D."/>
            <person name="Johansson T."/>
            <person name="Persson P."/>
            <person name="Tunlid A."/>
        </authorList>
    </citation>
    <scope>NUCLEOTIDE SEQUENCE [LARGE SCALE GENOMIC DNA]</scope>
    <source>
        <strain evidence="3 4">CBS 661.87</strain>
    </source>
</reference>
<evidence type="ECO:0000313" key="3">
    <source>
        <dbReference type="EMBL" id="KAF5384409.1"/>
    </source>
</evidence>
<dbReference type="Proteomes" id="UP000565441">
    <property type="component" value="Unassembled WGS sequence"/>
</dbReference>
<name>A0A8H5HJM3_9AGAR</name>
<feature type="signal peptide" evidence="2">
    <location>
        <begin position="1"/>
        <end position="19"/>
    </location>
</feature>
<dbReference type="OrthoDB" id="3066923at2759"/>
<gene>
    <name evidence="3" type="ORF">D9615_003254</name>
</gene>
<feature type="chain" id="PRO_5034712009" evidence="2">
    <location>
        <begin position="20"/>
        <end position="220"/>
    </location>
</feature>
<dbReference type="EMBL" id="JAACJP010000005">
    <property type="protein sequence ID" value="KAF5384409.1"/>
    <property type="molecule type" value="Genomic_DNA"/>
</dbReference>
<keyword evidence="4" id="KW-1185">Reference proteome</keyword>
<evidence type="ECO:0000256" key="2">
    <source>
        <dbReference type="SAM" id="SignalP"/>
    </source>
</evidence>
<comment type="caution">
    <text evidence="3">The sequence shown here is derived from an EMBL/GenBank/DDBJ whole genome shotgun (WGS) entry which is preliminary data.</text>
</comment>